<protein>
    <recommendedName>
        <fullName evidence="2">Phytase-like domain-containing protein</fullName>
    </recommendedName>
</protein>
<reference evidence="1" key="1">
    <citation type="submission" date="2018-05" db="EMBL/GenBank/DDBJ databases">
        <authorList>
            <person name="Lanie J.A."/>
            <person name="Ng W.-L."/>
            <person name="Kazmierczak K.M."/>
            <person name="Andrzejewski T.M."/>
            <person name="Davidsen T.M."/>
            <person name="Wayne K.J."/>
            <person name="Tettelin H."/>
            <person name="Glass J.I."/>
            <person name="Rusch D."/>
            <person name="Podicherti R."/>
            <person name="Tsui H.-C.T."/>
            <person name="Winkler M.E."/>
        </authorList>
    </citation>
    <scope>NUCLEOTIDE SEQUENCE</scope>
</reference>
<dbReference type="EMBL" id="UINC01026590">
    <property type="protein sequence ID" value="SVB04309.1"/>
    <property type="molecule type" value="Genomic_DNA"/>
</dbReference>
<evidence type="ECO:0008006" key="2">
    <source>
        <dbReference type="Google" id="ProtNLM"/>
    </source>
</evidence>
<gene>
    <name evidence="1" type="ORF">METZ01_LOCUS157163</name>
</gene>
<organism evidence="1">
    <name type="scientific">marine metagenome</name>
    <dbReference type="NCBI Taxonomy" id="408172"/>
    <lineage>
        <taxon>unclassified sequences</taxon>
        <taxon>metagenomes</taxon>
        <taxon>ecological metagenomes</taxon>
    </lineage>
</organism>
<sequence>MRIKELQRGNAVLFNIMVFLVPCLEQDTLSEPLFPLDHNPPIRDLVSRFQAISPTPRKIPISGVKGIIPGGGHFQGIQEVQIKGKQYATITGSSTDHSYLLLSEFTGRQARFASILPLLPKPFKHAGGIQAVGDYLVFGIEDNSGKKASKVWIIETSHLLEGGIRPVIEIQRRGPYKRSTAGALGMAKVRGRHYLVVASWDS</sequence>
<accession>A0A382ASA4</accession>
<feature type="non-terminal residue" evidence="1">
    <location>
        <position position="202"/>
    </location>
</feature>
<dbReference type="AlphaFoldDB" id="A0A382ASA4"/>
<proteinExistence type="predicted"/>
<evidence type="ECO:0000313" key="1">
    <source>
        <dbReference type="EMBL" id="SVB04309.1"/>
    </source>
</evidence>
<name>A0A382ASA4_9ZZZZ</name>